<feature type="transmembrane region" description="Helical" evidence="6">
    <location>
        <begin position="224"/>
        <end position="246"/>
    </location>
</feature>
<sequence length="262" mass="28728">MQQSVDISWWQLAFFMLILSVPFMINRFLNLGLAQEFAISIARMTAQLLLVGLYLEYLFTLNNVFINTIWLLVMLLIGASAILSSTKLTKKHLYLPVLTGLSLSLLPILFILLFLLLQPAPFYSAQYLIPISGMLLGNSLSGNIVALQGLFSAFDDKKSEYETALSLGARPLQAAFPFMQAAFKKALAPILASMTTTGIVTLPGMMTGQILGGINPMTAIKYQLIIIVAIFVMLNVSVATSLYLTLRTVLSHTGLIKVTKSN</sequence>
<dbReference type="EMBL" id="FOLO01000035">
    <property type="protein sequence ID" value="SFD13650.1"/>
    <property type="molecule type" value="Genomic_DNA"/>
</dbReference>
<dbReference type="Proteomes" id="UP000198862">
    <property type="component" value="Unassembled WGS sequence"/>
</dbReference>
<keyword evidence="5 6" id="KW-0472">Membrane</keyword>
<name>A0A1I1Q6A0_9GAMM</name>
<accession>A0A1I1Q6A0</accession>
<dbReference type="GO" id="GO:0005886">
    <property type="term" value="C:plasma membrane"/>
    <property type="evidence" value="ECO:0007669"/>
    <property type="project" value="TreeGrafter"/>
</dbReference>
<feature type="transmembrane region" description="Helical" evidence="6">
    <location>
        <begin position="12"/>
        <end position="29"/>
    </location>
</feature>
<evidence type="ECO:0000256" key="5">
    <source>
        <dbReference type="ARBA" id="ARBA00023136"/>
    </source>
</evidence>
<keyword evidence="3 6" id="KW-0812">Transmembrane</keyword>
<dbReference type="InterPro" id="IPR005226">
    <property type="entry name" value="UPF0014_fam"/>
</dbReference>
<proteinExistence type="inferred from homology"/>
<evidence type="ECO:0000256" key="2">
    <source>
        <dbReference type="ARBA" id="ARBA00005268"/>
    </source>
</evidence>
<dbReference type="AlphaFoldDB" id="A0A1I1Q6A0"/>
<keyword evidence="8" id="KW-1185">Reference proteome</keyword>
<protein>
    <submittedName>
        <fullName evidence="7">Putative ABC transport system permease protein</fullName>
    </submittedName>
</protein>
<evidence type="ECO:0000313" key="7">
    <source>
        <dbReference type="EMBL" id="SFD13650.1"/>
    </source>
</evidence>
<dbReference type="PANTHER" id="PTHR30028:SF0">
    <property type="entry name" value="PROTEIN ALUMINUM SENSITIVE 3"/>
    <property type="match status" value="1"/>
</dbReference>
<dbReference type="Pfam" id="PF03649">
    <property type="entry name" value="UPF0014"/>
    <property type="match status" value="1"/>
</dbReference>
<evidence type="ECO:0000256" key="4">
    <source>
        <dbReference type="ARBA" id="ARBA00022989"/>
    </source>
</evidence>
<gene>
    <name evidence="7" type="ORF">SAMN02745724_03604</name>
</gene>
<dbReference type="OrthoDB" id="9791807at2"/>
<dbReference type="PANTHER" id="PTHR30028">
    <property type="entry name" value="UPF0014 INNER MEMBRANE PROTEIN YBBM-RELATED"/>
    <property type="match status" value="1"/>
</dbReference>
<evidence type="ECO:0000313" key="8">
    <source>
        <dbReference type="Proteomes" id="UP000198862"/>
    </source>
</evidence>
<feature type="transmembrane region" description="Helical" evidence="6">
    <location>
        <begin position="95"/>
        <end position="117"/>
    </location>
</feature>
<organism evidence="7 8">
    <name type="scientific">Pseudoalteromonas denitrificans DSM 6059</name>
    <dbReference type="NCBI Taxonomy" id="1123010"/>
    <lineage>
        <taxon>Bacteria</taxon>
        <taxon>Pseudomonadati</taxon>
        <taxon>Pseudomonadota</taxon>
        <taxon>Gammaproteobacteria</taxon>
        <taxon>Alteromonadales</taxon>
        <taxon>Pseudoalteromonadaceae</taxon>
        <taxon>Pseudoalteromonas</taxon>
    </lineage>
</organism>
<reference evidence="7 8" key="1">
    <citation type="submission" date="2016-10" db="EMBL/GenBank/DDBJ databases">
        <authorList>
            <person name="de Groot N.N."/>
        </authorList>
    </citation>
    <scope>NUCLEOTIDE SEQUENCE [LARGE SCALE GENOMIC DNA]</scope>
    <source>
        <strain evidence="7 8">DSM 6059</strain>
    </source>
</reference>
<feature type="transmembrane region" description="Helical" evidence="6">
    <location>
        <begin position="129"/>
        <end position="151"/>
    </location>
</feature>
<evidence type="ECO:0000256" key="6">
    <source>
        <dbReference type="SAM" id="Phobius"/>
    </source>
</evidence>
<comment type="subcellular location">
    <subcellularLocation>
        <location evidence="1">Membrane</location>
        <topology evidence="1">Multi-pass membrane protein</topology>
    </subcellularLocation>
</comment>
<keyword evidence="4 6" id="KW-1133">Transmembrane helix</keyword>
<dbReference type="RefSeq" id="WP_091987676.1">
    <property type="nucleotide sequence ID" value="NZ_FOLO01000035.1"/>
</dbReference>
<comment type="similarity">
    <text evidence="2">Belongs to the UPF0014 family.</text>
</comment>
<feature type="transmembrane region" description="Helical" evidence="6">
    <location>
        <begin position="186"/>
        <end position="204"/>
    </location>
</feature>
<evidence type="ECO:0000256" key="1">
    <source>
        <dbReference type="ARBA" id="ARBA00004141"/>
    </source>
</evidence>
<evidence type="ECO:0000256" key="3">
    <source>
        <dbReference type="ARBA" id="ARBA00022692"/>
    </source>
</evidence>
<feature type="transmembrane region" description="Helical" evidence="6">
    <location>
        <begin position="65"/>
        <end position="83"/>
    </location>
</feature>